<dbReference type="InterPro" id="IPR002491">
    <property type="entry name" value="ABC_transptr_periplasmic_BD"/>
</dbReference>
<name>A0A6S6R577_9FIRM</name>
<evidence type="ECO:0000313" key="3">
    <source>
        <dbReference type="Proteomes" id="UP000515561"/>
    </source>
</evidence>
<dbReference type="PANTHER" id="PTHR30535">
    <property type="entry name" value="VITAMIN B12-BINDING PROTEIN"/>
    <property type="match status" value="1"/>
</dbReference>
<protein>
    <submittedName>
        <fullName evidence="2">Lipoprotein</fullName>
    </submittedName>
</protein>
<dbReference type="EMBL" id="AP023367">
    <property type="protein sequence ID" value="BCJ94570.1"/>
    <property type="molecule type" value="Genomic_DNA"/>
</dbReference>
<dbReference type="RefSeq" id="WP_184089759.1">
    <property type="nucleotide sequence ID" value="NZ_AP023367.1"/>
</dbReference>
<comment type="similarity">
    <text evidence="1">Belongs to the bacterial solute-binding protein 8 family.</text>
</comment>
<keyword evidence="3" id="KW-1185">Reference proteome</keyword>
<dbReference type="PROSITE" id="PS51257">
    <property type="entry name" value="PROKAR_LIPOPROTEIN"/>
    <property type="match status" value="1"/>
</dbReference>
<gene>
    <name evidence="2" type="ORF">acsn021_21390</name>
</gene>
<dbReference type="KEGG" id="acel:acsn021_21390"/>
<proteinExistence type="inferred from homology"/>
<dbReference type="PANTHER" id="PTHR30535:SF7">
    <property type="entry name" value="IRON(III) DICITRATE-BINDING PROTEIN"/>
    <property type="match status" value="1"/>
</dbReference>
<dbReference type="Pfam" id="PF01497">
    <property type="entry name" value="Peripla_BP_2"/>
    <property type="match status" value="1"/>
</dbReference>
<dbReference type="PROSITE" id="PS50983">
    <property type="entry name" value="FE_B12_PBP"/>
    <property type="match status" value="1"/>
</dbReference>
<dbReference type="Gene3D" id="3.40.50.1980">
    <property type="entry name" value="Nitrogenase molybdenum iron protein domain"/>
    <property type="match status" value="2"/>
</dbReference>
<organism evidence="2 3">
    <name type="scientific">Anaerocolumna cellulosilytica</name>
    <dbReference type="NCBI Taxonomy" id="433286"/>
    <lineage>
        <taxon>Bacteria</taxon>
        <taxon>Bacillati</taxon>
        <taxon>Bacillota</taxon>
        <taxon>Clostridia</taxon>
        <taxon>Lachnospirales</taxon>
        <taxon>Lachnospiraceae</taxon>
        <taxon>Anaerocolumna</taxon>
    </lineage>
</organism>
<dbReference type="AlphaFoldDB" id="A0A6S6R577"/>
<evidence type="ECO:0000313" key="2">
    <source>
        <dbReference type="EMBL" id="BCJ94570.1"/>
    </source>
</evidence>
<dbReference type="Proteomes" id="UP000515561">
    <property type="component" value="Chromosome"/>
</dbReference>
<sequence length="347" mass="38534">MRKLKMNRVTSILVLGAIILVLSGCAKDEILTPAVTVAPQEQVTPDSLSKTDNNDYGEVVVQNGDRTLVFNKMPDKVITANMAATENMLLLGLKDYLVGRNVRTNPAEEPLPEIEADFYSVTEIERTHELAIANEAELMIGQISSFKEDTWGSFEMFEEKGVHCYVISGTVAEDETIENVYEDIEALGKIFKVEDRAEKLISDAKEIVAGVTAKTDGITENEKVKVFVMDSFKGNEIYTTSKGLQSNLIELAGGINVTRNMADSRWFNTSIETIVAANPDVIIFNDYGTQNIQEKIDFIKNNAALQDVPAVKNENFVIISLVQVMQDIRAASTCEFFANSFYPELFK</sequence>
<reference evidence="2 3" key="1">
    <citation type="journal article" date="2016" name="Int. J. Syst. Evol. Microbiol.">
        <title>Descriptions of Anaerotaenia torta gen. nov., sp. nov. and Anaerocolumna cellulosilytica gen. nov., sp. nov. isolated from a methanogenic reactor of cattle waste.</title>
        <authorList>
            <person name="Uek A."/>
            <person name="Ohtaki Y."/>
            <person name="Kaku N."/>
            <person name="Ueki K."/>
        </authorList>
    </citation>
    <scope>NUCLEOTIDE SEQUENCE [LARGE SCALE GENOMIC DNA]</scope>
    <source>
        <strain evidence="2 3">SN021</strain>
    </source>
</reference>
<dbReference type="InterPro" id="IPR050902">
    <property type="entry name" value="ABC_Transporter_SBP"/>
</dbReference>
<evidence type="ECO:0000256" key="1">
    <source>
        <dbReference type="ARBA" id="ARBA00008814"/>
    </source>
</evidence>
<keyword evidence="2" id="KW-0449">Lipoprotein</keyword>
<accession>A0A6S6R577</accession>
<dbReference type="SUPFAM" id="SSF53807">
    <property type="entry name" value="Helical backbone' metal receptor"/>
    <property type="match status" value="1"/>
</dbReference>